<keyword evidence="3" id="KW-1185">Reference proteome</keyword>
<proteinExistence type="predicted"/>
<evidence type="ECO:0000313" key="2">
    <source>
        <dbReference type="EMBL" id="GID15472.1"/>
    </source>
</evidence>
<dbReference type="GO" id="GO:0005737">
    <property type="term" value="C:cytoplasm"/>
    <property type="evidence" value="ECO:0007669"/>
    <property type="project" value="TreeGrafter"/>
</dbReference>
<dbReference type="Gene3D" id="3.40.630.30">
    <property type="match status" value="1"/>
</dbReference>
<evidence type="ECO:0000313" key="3">
    <source>
        <dbReference type="Proteomes" id="UP000612808"/>
    </source>
</evidence>
<dbReference type="PROSITE" id="PS51186">
    <property type="entry name" value="GNAT"/>
    <property type="match status" value="1"/>
</dbReference>
<feature type="domain" description="N-acetyltransferase" evidence="1">
    <location>
        <begin position="39"/>
        <end position="186"/>
    </location>
</feature>
<dbReference type="InterPro" id="IPR000182">
    <property type="entry name" value="GNAT_dom"/>
</dbReference>
<gene>
    <name evidence="2" type="ORF">Aru02nite_63610</name>
</gene>
<dbReference type="InterPro" id="IPR016181">
    <property type="entry name" value="Acyl_CoA_acyltransferase"/>
</dbReference>
<comment type="caution">
    <text evidence="2">The sequence shown here is derived from an EMBL/GenBank/DDBJ whole genome shotgun (WGS) entry which is preliminary data.</text>
</comment>
<name>A0A8J3NFM6_9ACTN</name>
<dbReference type="GO" id="GO:1990189">
    <property type="term" value="F:protein N-terminal-serine acetyltransferase activity"/>
    <property type="evidence" value="ECO:0007669"/>
    <property type="project" value="TreeGrafter"/>
</dbReference>
<sequence length="214" mass="23850">MAHTYPPLNVEIRTPRLTLAGATDELLERLVPVVRAGIADVEPLPFDDPISFYADSPEREWQWLQSIWRGRGRVTPDAWRLYFAVLVDGEAVGMQDLTASNFTRFGTVSTSSWLAPGSRGRGLGTEMRAAILHLAFAGLGAREAGSDAFVDNEASNRVSRGLGYEPNGTDWDTRRGEAARIQQWRLTRETWERTRRDDIHLSGVRECLPVLGIG</sequence>
<dbReference type="Pfam" id="PF13302">
    <property type="entry name" value="Acetyltransf_3"/>
    <property type="match status" value="1"/>
</dbReference>
<dbReference type="GO" id="GO:0008999">
    <property type="term" value="F:protein-N-terminal-alanine acetyltransferase activity"/>
    <property type="evidence" value="ECO:0007669"/>
    <property type="project" value="TreeGrafter"/>
</dbReference>
<dbReference type="InterPro" id="IPR051908">
    <property type="entry name" value="Ribosomal_N-acetyltransferase"/>
</dbReference>
<dbReference type="PANTHER" id="PTHR43441">
    <property type="entry name" value="RIBOSOMAL-PROTEIN-SERINE ACETYLTRANSFERASE"/>
    <property type="match status" value="1"/>
</dbReference>
<protein>
    <submittedName>
        <fullName evidence="2">Putative succinyl-CoA transferase</fullName>
    </submittedName>
</protein>
<evidence type="ECO:0000259" key="1">
    <source>
        <dbReference type="PROSITE" id="PS51186"/>
    </source>
</evidence>
<dbReference type="EMBL" id="BOMB01000043">
    <property type="protein sequence ID" value="GID15472.1"/>
    <property type="molecule type" value="Genomic_DNA"/>
</dbReference>
<dbReference type="AlphaFoldDB" id="A0A8J3NFM6"/>
<dbReference type="SUPFAM" id="SSF55729">
    <property type="entry name" value="Acyl-CoA N-acyltransferases (Nat)"/>
    <property type="match status" value="1"/>
</dbReference>
<accession>A0A8J3NFM6</accession>
<reference evidence="2" key="1">
    <citation type="submission" date="2021-01" db="EMBL/GenBank/DDBJ databases">
        <title>Whole genome shotgun sequence of Actinocatenispora rupis NBRC 107355.</title>
        <authorList>
            <person name="Komaki H."/>
            <person name="Tamura T."/>
        </authorList>
    </citation>
    <scope>NUCLEOTIDE SEQUENCE</scope>
    <source>
        <strain evidence="2">NBRC 107355</strain>
    </source>
</reference>
<dbReference type="PANTHER" id="PTHR43441:SF11">
    <property type="entry name" value="RIBOSOMAL-PROTEIN-SERINE ACETYLTRANSFERASE"/>
    <property type="match status" value="1"/>
</dbReference>
<dbReference type="Proteomes" id="UP000612808">
    <property type="component" value="Unassembled WGS sequence"/>
</dbReference>
<keyword evidence="2" id="KW-0808">Transferase</keyword>
<organism evidence="2 3">
    <name type="scientific">Actinocatenispora rupis</name>
    <dbReference type="NCBI Taxonomy" id="519421"/>
    <lineage>
        <taxon>Bacteria</taxon>
        <taxon>Bacillati</taxon>
        <taxon>Actinomycetota</taxon>
        <taxon>Actinomycetes</taxon>
        <taxon>Micromonosporales</taxon>
        <taxon>Micromonosporaceae</taxon>
        <taxon>Actinocatenispora</taxon>
    </lineage>
</organism>
<dbReference type="RefSeq" id="WP_203663808.1">
    <property type="nucleotide sequence ID" value="NZ_BAAAZM010000022.1"/>
</dbReference>